<reference evidence="12" key="1">
    <citation type="journal article" date="2023" name="Plant J.">
        <title>The genome of the king protea, Protea cynaroides.</title>
        <authorList>
            <person name="Chang J."/>
            <person name="Duong T.A."/>
            <person name="Schoeman C."/>
            <person name="Ma X."/>
            <person name="Roodt D."/>
            <person name="Barker N."/>
            <person name="Li Z."/>
            <person name="Van de Peer Y."/>
            <person name="Mizrachi E."/>
        </authorList>
    </citation>
    <scope>NUCLEOTIDE SEQUENCE</scope>
    <source>
        <tissue evidence="12">Young leaves</tissue>
    </source>
</reference>
<evidence type="ECO:0000256" key="6">
    <source>
        <dbReference type="ARBA" id="ARBA00023065"/>
    </source>
</evidence>
<keyword evidence="9" id="KW-0407">Ion channel</keyword>
<evidence type="ECO:0000256" key="7">
    <source>
        <dbReference type="ARBA" id="ARBA00023136"/>
    </source>
</evidence>
<feature type="transmembrane region" description="Helical" evidence="10">
    <location>
        <begin position="479"/>
        <end position="502"/>
    </location>
</feature>
<feature type="transmembrane region" description="Helical" evidence="10">
    <location>
        <begin position="225"/>
        <end position="244"/>
    </location>
</feature>
<dbReference type="Gene3D" id="2.60.120.10">
    <property type="entry name" value="Jelly Rolls"/>
    <property type="match status" value="1"/>
</dbReference>
<dbReference type="InterPro" id="IPR018490">
    <property type="entry name" value="cNMP-bd_dom_sf"/>
</dbReference>
<dbReference type="SUPFAM" id="SSF51206">
    <property type="entry name" value="cAMP-binding domain-like"/>
    <property type="match status" value="1"/>
</dbReference>
<gene>
    <name evidence="12" type="ORF">NE237_019518</name>
</gene>
<evidence type="ECO:0000256" key="3">
    <source>
        <dbReference type="ARBA" id="ARBA00022448"/>
    </source>
</evidence>
<comment type="subcellular location">
    <subcellularLocation>
        <location evidence="1">Membrane</location>
        <topology evidence="1">Multi-pass membrane protein</topology>
    </subcellularLocation>
</comment>
<evidence type="ECO:0000256" key="2">
    <source>
        <dbReference type="ARBA" id="ARBA00010486"/>
    </source>
</evidence>
<evidence type="ECO:0000313" key="12">
    <source>
        <dbReference type="EMBL" id="KAJ4959608.1"/>
    </source>
</evidence>
<proteinExistence type="inferred from homology"/>
<comment type="similarity">
    <text evidence="2">Belongs to the cyclic nucleotide-gated cation channel (TC 1.A.1.5) family.</text>
</comment>
<keyword evidence="6" id="KW-0406">Ion transport</keyword>
<evidence type="ECO:0000256" key="4">
    <source>
        <dbReference type="ARBA" id="ARBA00022692"/>
    </source>
</evidence>
<dbReference type="AlphaFoldDB" id="A0A9Q0H4T3"/>
<keyword evidence="3" id="KW-0813">Transport</keyword>
<dbReference type="InterPro" id="IPR014710">
    <property type="entry name" value="RmlC-like_jellyroll"/>
</dbReference>
<dbReference type="InterPro" id="IPR005821">
    <property type="entry name" value="Ion_trans_dom"/>
</dbReference>
<keyword evidence="8" id="KW-1071">Ligand-gated ion channel</keyword>
<feature type="transmembrane region" description="Helical" evidence="10">
    <location>
        <begin position="440"/>
        <end position="459"/>
    </location>
</feature>
<dbReference type="PANTHER" id="PTHR45651:SF11">
    <property type="entry name" value="CYCLIC NUCLEOTIDE-GATED ION CHANNEL 20, CHLOROPLASTIC-RELATED"/>
    <property type="match status" value="1"/>
</dbReference>
<dbReference type="Proteomes" id="UP001141806">
    <property type="component" value="Unassembled WGS sequence"/>
</dbReference>
<dbReference type="GO" id="GO:0005216">
    <property type="term" value="F:monoatomic ion channel activity"/>
    <property type="evidence" value="ECO:0007669"/>
    <property type="project" value="InterPro"/>
</dbReference>
<sequence length="761" mass="87455">MDGGKKDKMLVQSHANSQCLDIEFRRLKGMNRSASLSIPMNSMESYESEKNLVTHTSPLQNDRRTSSIQMSGPLFSRSHANFSQPVNGIAGQKSLALMEGQLPSSNGMEEKELSNEDLNYKPLGGCNDPYCTTCLSYYNFKSAKDSSLFDPKLQNAFYGDAKGSWRRILNFLYQFIPGVMNPHAKVVQQWNKFLVIAFLVAIFIDPLFFFLLTVQEDNKCMVLDLPMTTTLVIFRTVTDFIYLLHMLLQFRLAYVAPESTVVGAGDFVIHPKEIALHYLSGYFVIDLFMVLPLPQIIVLVVLPDYVGSSGANFAKSLLRATLLLQYIPKLFRFLPLLAGQSPTGFIFESAWSNFVINLLTFILAGHVVGSCWYLLGLQRVNKCLEEACTNSQQKSCNEFIDCGHGEKKAKFSSNSEWLSWVNNENATACFVTNGSFNYGIYNQAVSLTTIPSIITRYVYSLFWGFQQISTLAGNLVPSYFVWEVLFTMGIIGLGLFLFALLIGNMQNFLQALGKRRLDMQLRRRDVEQWMRHRRLPEPVRRRVRESERFNWSITRGVDEEFLMQDLPEDLQREIRRHLFKFIKKVRIFTLIEDPILDAIRERIRQNIYIKGSKILNVGEPVEKMVFIVRGKLESIEEDWNRISLSEGDVCGEELLTWCLQHSSMNKDGQRISIPGQQLLSNRMVTCLTNVEAFSLRAADLKEVTTCFARLLRNPRVHRAIRYESPYWRALAAFRIQVAWRYRKKRLNRLATSNQELQEMME</sequence>
<keyword evidence="7 10" id="KW-0472">Membrane</keyword>
<accession>A0A9Q0H4T3</accession>
<evidence type="ECO:0000256" key="1">
    <source>
        <dbReference type="ARBA" id="ARBA00004141"/>
    </source>
</evidence>
<evidence type="ECO:0000313" key="13">
    <source>
        <dbReference type="Proteomes" id="UP001141806"/>
    </source>
</evidence>
<comment type="caution">
    <text evidence="12">The sequence shown here is derived from an EMBL/GenBank/DDBJ whole genome shotgun (WGS) entry which is preliminary data.</text>
</comment>
<evidence type="ECO:0000256" key="9">
    <source>
        <dbReference type="ARBA" id="ARBA00023303"/>
    </source>
</evidence>
<feature type="transmembrane region" description="Helical" evidence="10">
    <location>
        <begin position="193"/>
        <end position="213"/>
    </location>
</feature>
<dbReference type="InterPro" id="IPR000595">
    <property type="entry name" value="cNMP-bd_dom"/>
</dbReference>
<dbReference type="Gene3D" id="1.10.287.630">
    <property type="entry name" value="Helix hairpin bin"/>
    <property type="match status" value="1"/>
</dbReference>
<dbReference type="PANTHER" id="PTHR45651">
    <property type="entry name" value="CYCLIC NUCLEOTIDE-GATED ION CHANNEL 15-RELATED-RELATED"/>
    <property type="match status" value="1"/>
</dbReference>
<evidence type="ECO:0000256" key="8">
    <source>
        <dbReference type="ARBA" id="ARBA00023286"/>
    </source>
</evidence>
<keyword evidence="13" id="KW-1185">Reference proteome</keyword>
<dbReference type="Gene3D" id="1.10.287.70">
    <property type="match status" value="1"/>
</dbReference>
<dbReference type="OrthoDB" id="421226at2759"/>
<dbReference type="Pfam" id="PF00520">
    <property type="entry name" value="Ion_trans"/>
    <property type="match status" value="1"/>
</dbReference>
<organism evidence="12 13">
    <name type="scientific">Protea cynaroides</name>
    <dbReference type="NCBI Taxonomy" id="273540"/>
    <lineage>
        <taxon>Eukaryota</taxon>
        <taxon>Viridiplantae</taxon>
        <taxon>Streptophyta</taxon>
        <taxon>Embryophyta</taxon>
        <taxon>Tracheophyta</taxon>
        <taxon>Spermatophyta</taxon>
        <taxon>Magnoliopsida</taxon>
        <taxon>Proteales</taxon>
        <taxon>Proteaceae</taxon>
        <taxon>Protea</taxon>
    </lineage>
</organism>
<keyword evidence="5 10" id="KW-1133">Transmembrane helix</keyword>
<evidence type="ECO:0000256" key="5">
    <source>
        <dbReference type="ARBA" id="ARBA00022989"/>
    </source>
</evidence>
<name>A0A9Q0H4T3_9MAGN</name>
<keyword evidence="4 10" id="KW-0812">Transmembrane</keyword>
<feature type="transmembrane region" description="Helical" evidence="10">
    <location>
        <begin position="354"/>
        <end position="375"/>
    </location>
</feature>
<protein>
    <recommendedName>
        <fullName evidence="11">Cyclic nucleotide-binding domain-containing protein</fullName>
    </recommendedName>
</protein>
<evidence type="ECO:0000259" key="11">
    <source>
        <dbReference type="PROSITE" id="PS50042"/>
    </source>
</evidence>
<feature type="domain" description="Cyclic nucleotide-binding" evidence="11">
    <location>
        <begin position="587"/>
        <end position="655"/>
    </location>
</feature>
<feature type="transmembrane region" description="Helical" evidence="10">
    <location>
        <begin position="279"/>
        <end position="302"/>
    </location>
</feature>
<dbReference type="EMBL" id="JAMYWD010000009">
    <property type="protein sequence ID" value="KAJ4959608.1"/>
    <property type="molecule type" value="Genomic_DNA"/>
</dbReference>
<dbReference type="CDD" id="cd00038">
    <property type="entry name" value="CAP_ED"/>
    <property type="match status" value="1"/>
</dbReference>
<evidence type="ECO:0000256" key="10">
    <source>
        <dbReference type="SAM" id="Phobius"/>
    </source>
</evidence>
<dbReference type="GO" id="GO:0016020">
    <property type="term" value="C:membrane"/>
    <property type="evidence" value="ECO:0007669"/>
    <property type="project" value="UniProtKB-SubCell"/>
</dbReference>
<dbReference type="SUPFAM" id="SSF81324">
    <property type="entry name" value="Voltage-gated potassium channels"/>
    <property type="match status" value="1"/>
</dbReference>
<dbReference type="PROSITE" id="PS50042">
    <property type="entry name" value="CNMP_BINDING_3"/>
    <property type="match status" value="1"/>
</dbReference>